<keyword evidence="2" id="KW-1185">Reference proteome</keyword>
<evidence type="ECO:0000313" key="2">
    <source>
        <dbReference type="Proteomes" id="UP001482620"/>
    </source>
</evidence>
<proteinExistence type="predicted"/>
<gene>
    <name evidence="1" type="ORF">ILYODFUR_038732</name>
</gene>
<evidence type="ECO:0000313" key="1">
    <source>
        <dbReference type="EMBL" id="MEQ2223645.1"/>
    </source>
</evidence>
<dbReference type="Proteomes" id="UP001482620">
    <property type="component" value="Unassembled WGS sequence"/>
</dbReference>
<name>A0ABV0SSS7_9TELE</name>
<comment type="caution">
    <text evidence="1">The sequence shown here is derived from an EMBL/GenBank/DDBJ whole genome shotgun (WGS) entry which is preliminary data.</text>
</comment>
<dbReference type="EMBL" id="JAHRIQ010010070">
    <property type="protein sequence ID" value="MEQ2223645.1"/>
    <property type="molecule type" value="Genomic_DNA"/>
</dbReference>
<protein>
    <submittedName>
        <fullName evidence="1">Uncharacterized protein</fullName>
    </submittedName>
</protein>
<reference evidence="1 2" key="1">
    <citation type="submission" date="2021-06" db="EMBL/GenBank/DDBJ databases">
        <authorList>
            <person name="Palmer J.M."/>
        </authorList>
    </citation>
    <scope>NUCLEOTIDE SEQUENCE [LARGE SCALE GENOMIC DNA]</scope>
    <source>
        <strain evidence="2">if_2019</strain>
        <tissue evidence="1">Muscle</tissue>
    </source>
</reference>
<organism evidence="1 2">
    <name type="scientific">Ilyodon furcidens</name>
    <name type="common">goldbreast splitfin</name>
    <dbReference type="NCBI Taxonomy" id="33524"/>
    <lineage>
        <taxon>Eukaryota</taxon>
        <taxon>Metazoa</taxon>
        <taxon>Chordata</taxon>
        <taxon>Craniata</taxon>
        <taxon>Vertebrata</taxon>
        <taxon>Euteleostomi</taxon>
        <taxon>Actinopterygii</taxon>
        <taxon>Neopterygii</taxon>
        <taxon>Teleostei</taxon>
        <taxon>Neoteleostei</taxon>
        <taxon>Acanthomorphata</taxon>
        <taxon>Ovalentaria</taxon>
        <taxon>Atherinomorphae</taxon>
        <taxon>Cyprinodontiformes</taxon>
        <taxon>Goodeidae</taxon>
        <taxon>Ilyodon</taxon>
    </lineage>
</organism>
<accession>A0ABV0SSS7</accession>
<sequence>MRRYEHLLVFSRYSSLSGFILLMCSVDILHIFKDYQHISAAVNSEFVLLISSFGTEPFSSLKLGQLLASTYKELPGPNTPLEICSINISAPVLACRVIWRFMGISPPFFTRQLCHQSTDY</sequence>